<keyword evidence="2" id="KW-0808">Transferase</keyword>
<dbReference type="InterPro" id="IPR000477">
    <property type="entry name" value="RT_dom"/>
</dbReference>
<name>Q2HTR6_MEDTR</name>
<organism evidence="2">
    <name type="scientific">Medicago truncatula</name>
    <name type="common">Barrel medic</name>
    <name type="synonym">Medicago tribuloides</name>
    <dbReference type="NCBI Taxonomy" id="3880"/>
    <lineage>
        <taxon>Eukaryota</taxon>
        <taxon>Viridiplantae</taxon>
        <taxon>Streptophyta</taxon>
        <taxon>Embryophyta</taxon>
        <taxon>Tracheophyta</taxon>
        <taxon>Spermatophyta</taxon>
        <taxon>Magnoliopsida</taxon>
        <taxon>eudicotyledons</taxon>
        <taxon>Gunneridae</taxon>
        <taxon>Pentapetalae</taxon>
        <taxon>rosids</taxon>
        <taxon>fabids</taxon>
        <taxon>Fabales</taxon>
        <taxon>Fabaceae</taxon>
        <taxon>Papilionoideae</taxon>
        <taxon>50 kb inversion clade</taxon>
        <taxon>NPAAA clade</taxon>
        <taxon>Hologalegina</taxon>
        <taxon>IRL clade</taxon>
        <taxon>Trifolieae</taxon>
        <taxon>Medicago</taxon>
    </lineage>
</organism>
<dbReference type="GO" id="GO:0003964">
    <property type="term" value="F:RNA-directed DNA polymerase activity"/>
    <property type="evidence" value="ECO:0007669"/>
    <property type="project" value="UniProtKB-KW"/>
</dbReference>
<gene>
    <name evidence="2" type="ORF">MtrDRAFT_AC150207g5v2</name>
</gene>
<feature type="domain" description="Reverse transcriptase" evidence="1">
    <location>
        <begin position="132"/>
        <end position="341"/>
    </location>
</feature>
<reference evidence="2" key="1">
    <citation type="submission" date="2004-10" db="EMBL/GenBank/DDBJ databases">
        <authorList>
            <person name="Town C.D."/>
        </authorList>
    </citation>
    <scope>NUCLEOTIDE SEQUENCE</scope>
</reference>
<dbReference type="Pfam" id="PF00078">
    <property type="entry name" value="RVT_1"/>
    <property type="match status" value="1"/>
</dbReference>
<dbReference type="PANTHER" id="PTHR46890:SF48">
    <property type="entry name" value="RNA-DIRECTED DNA POLYMERASE"/>
    <property type="match status" value="1"/>
</dbReference>
<evidence type="ECO:0000313" key="2">
    <source>
        <dbReference type="EMBL" id="ABD32615.1"/>
    </source>
</evidence>
<dbReference type="InterPro" id="IPR043502">
    <property type="entry name" value="DNA/RNA_pol_sf"/>
</dbReference>
<reference evidence="2" key="2">
    <citation type="submission" date="2007-03" db="EMBL/GenBank/DDBJ databases">
        <authorList>
            <consortium name="The International Medicago Genome Annotation Group"/>
        </authorList>
    </citation>
    <scope>NUCLEOTIDE SEQUENCE</scope>
</reference>
<dbReference type="EMBL" id="AC150207">
    <property type="protein sequence ID" value="ABD32615.1"/>
    <property type="molecule type" value="Genomic_DNA"/>
</dbReference>
<proteinExistence type="predicted"/>
<keyword evidence="2" id="KW-0548">Nucleotidyltransferase</keyword>
<evidence type="ECO:0000259" key="1">
    <source>
        <dbReference type="Pfam" id="PF00078"/>
    </source>
</evidence>
<dbReference type="CDD" id="cd01650">
    <property type="entry name" value="RT_nLTR_like"/>
    <property type="match status" value="1"/>
</dbReference>
<dbReference type="SUPFAM" id="SSF56672">
    <property type="entry name" value="DNA/RNA polymerases"/>
    <property type="match status" value="1"/>
</dbReference>
<accession>Q2HTR6</accession>
<dbReference type="InterPro" id="IPR052343">
    <property type="entry name" value="Retrotransposon-Effector_Assoc"/>
</dbReference>
<sequence length="422" mass="46949">MSSRRRHNAPCSIFVNGAVVEGVQPIRNAVYAHFAEHFQSTNVERPSVANLNFRSLSVSEGVSLIKHFSVQENKEAVWDCDSDKSPGPDGINFGFIKEFWIEMKDEIVRFVSEFHRNGKLSKGINTTFIALIPKVDSPQKLNDFRPISLVGSLYKILAKLLANRLRGVIGSVVSESQSAFVKNRQILDGILIANEAVDKAYSVMGCMSFPVLWRKWIKECVSTATTFVLVNGSPTDKFSLMRGLRQGDPLSPFLFLLAAEGLNVAMKSLVDDTWLLGTKSWANVRALRAALVLFEAMSGLKVNFHKSMLVGVNIASSWLHEAASVLSCKVGNVPFLYLGMPIGGNPRRLRFWEPIVNRIKSRLSGWNSRFLSFGGRLVLLKSVLTSLPVYAISFFKAPSEPQKKIVLKKGHDAKNMNKMNND</sequence>
<dbReference type="PANTHER" id="PTHR46890">
    <property type="entry name" value="NON-LTR RETROLELEMENT REVERSE TRANSCRIPTASE-LIKE PROTEIN-RELATED"/>
    <property type="match status" value="1"/>
</dbReference>
<keyword evidence="2" id="KW-0695">RNA-directed DNA polymerase</keyword>
<protein>
    <submittedName>
        <fullName evidence="2">RNA-directed DNA polymerase, putative</fullName>
    </submittedName>
</protein>
<dbReference type="AlphaFoldDB" id="Q2HTR6"/>